<reference evidence="1 2" key="1">
    <citation type="submission" date="2020-08" db="EMBL/GenBank/DDBJ databases">
        <title>Amycolatopsis sp. nov. DR6-1 isolated from Dendrobium heterocarpum.</title>
        <authorList>
            <person name="Tedsree N."/>
            <person name="Kuncharoen N."/>
            <person name="Likhitwitayawuid K."/>
            <person name="Tanasupawat S."/>
        </authorList>
    </citation>
    <scope>NUCLEOTIDE SEQUENCE [LARGE SCALE GENOMIC DNA]</scope>
    <source>
        <strain evidence="1 2">DR6-1</strain>
    </source>
</reference>
<dbReference type="AlphaFoldDB" id="A0A7W3VVH0"/>
<evidence type="ECO:0000313" key="2">
    <source>
        <dbReference type="Proteomes" id="UP000526734"/>
    </source>
</evidence>
<proteinExistence type="predicted"/>
<accession>A0A7W3VVH0</accession>
<sequence>MSERECRAIVAARSSGVCEICGEQPVQSMHHRLTRKYGPWSPANIVALCGDGVAGCHGRVTNTRGQYYDDGWLIHTWDLRTPDEIPFLHWQWGAVCLDNAGDYHQRKDAA</sequence>
<comment type="caution">
    <text evidence="1">The sequence shown here is derived from an EMBL/GenBank/DDBJ whole genome shotgun (WGS) entry which is preliminary data.</text>
</comment>
<protein>
    <submittedName>
        <fullName evidence="1">HNH endonuclease</fullName>
    </submittedName>
</protein>
<dbReference type="EMBL" id="JACGZW010000004">
    <property type="protein sequence ID" value="MBB1153966.1"/>
    <property type="molecule type" value="Genomic_DNA"/>
</dbReference>
<dbReference type="RefSeq" id="WP_182891056.1">
    <property type="nucleotide sequence ID" value="NZ_JACGZW010000004.1"/>
</dbReference>
<keyword evidence="2" id="KW-1185">Reference proteome</keyword>
<keyword evidence="1" id="KW-0540">Nuclease</keyword>
<gene>
    <name evidence="1" type="ORF">H4281_12560</name>
</gene>
<dbReference type="Proteomes" id="UP000526734">
    <property type="component" value="Unassembled WGS sequence"/>
</dbReference>
<dbReference type="GO" id="GO:0004519">
    <property type="term" value="F:endonuclease activity"/>
    <property type="evidence" value="ECO:0007669"/>
    <property type="project" value="UniProtKB-KW"/>
</dbReference>
<organism evidence="1 2">
    <name type="scientific">Amycolatopsis dendrobii</name>
    <dbReference type="NCBI Taxonomy" id="2760662"/>
    <lineage>
        <taxon>Bacteria</taxon>
        <taxon>Bacillati</taxon>
        <taxon>Actinomycetota</taxon>
        <taxon>Actinomycetes</taxon>
        <taxon>Pseudonocardiales</taxon>
        <taxon>Pseudonocardiaceae</taxon>
        <taxon>Amycolatopsis</taxon>
    </lineage>
</organism>
<evidence type="ECO:0000313" key="1">
    <source>
        <dbReference type="EMBL" id="MBB1153966.1"/>
    </source>
</evidence>
<name>A0A7W3VVH0_9PSEU</name>
<keyword evidence="1" id="KW-0255">Endonuclease</keyword>
<keyword evidence="1" id="KW-0378">Hydrolase</keyword>